<dbReference type="RefSeq" id="WP_150060633.1">
    <property type="nucleotide sequence ID" value="NZ_JACHII010000001.1"/>
</dbReference>
<dbReference type="EMBL" id="VWPJ01000001">
    <property type="protein sequence ID" value="KAA5607500.1"/>
    <property type="molecule type" value="Genomic_DNA"/>
</dbReference>
<keyword evidence="2" id="KW-1185">Reference proteome</keyword>
<organism evidence="1 2">
    <name type="scientific">Roseospira marina</name>
    <dbReference type="NCBI Taxonomy" id="140057"/>
    <lineage>
        <taxon>Bacteria</taxon>
        <taxon>Pseudomonadati</taxon>
        <taxon>Pseudomonadota</taxon>
        <taxon>Alphaproteobacteria</taxon>
        <taxon>Rhodospirillales</taxon>
        <taxon>Rhodospirillaceae</taxon>
        <taxon>Roseospira</taxon>
    </lineage>
</organism>
<reference evidence="1 2" key="1">
    <citation type="submission" date="2019-09" db="EMBL/GenBank/DDBJ databases">
        <title>Genome sequence of Roseospira marina, one of the more divergent members of the non-sulfur purple photosynthetic bacterial family, the Rhodospirillaceae.</title>
        <authorList>
            <person name="Meyer T."/>
            <person name="Kyndt J."/>
        </authorList>
    </citation>
    <scope>NUCLEOTIDE SEQUENCE [LARGE SCALE GENOMIC DNA]</scope>
    <source>
        <strain evidence="1 2">DSM 15113</strain>
    </source>
</reference>
<gene>
    <name evidence="1" type="ORF">F1188_01670</name>
</gene>
<evidence type="ECO:0000313" key="1">
    <source>
        <dbReference type="EMBL" id="KAA5607500.1"/>
    </source>
</evidence>
<dbReference type="Proteomes" id="UP000324065">
    <property type="component" value="Unassembled WGS sequence"/>
</dbReference>
<proteinExistence type="predicted"/>
<sequence>MTEDSTLTTMVPPELLARVRTIAKRSDREFADCVRQAVTDFCETWELYHETVDSILRNDDERPCLRVANS</sequence>
<dbReference type="AlphaFoldDB" id="A0A5M6IGR3"/>
<dbReference type="OrthoDB" id="7364760at2"/>
<protein>
    <submittedName>
        <fullName evidence="1">Ribbon-helix-helix protein, CopG family</fullName>
    </submittedName>
</protein>
<evidence type="ECO:0000313" key="2">
    <source>
        <dbReference type="Proteomes" id="UP000324065"/>
    </source>
</evidence>
<name>A0A5M6IGR3_9PROT</name>
<accession>A0A5M6IGR3</accession>
<comment type="caution">
    <text evidence="1">The sequence shown here is derived from an EMBL/GenBank/DDBJ whole genome shotgun (WGS) entry which is preliminary data.</text>
</comment>